<comment type="caution">
    <text evidence="2">The sequence shown here is derived from an EMBL/GenBank/DDBJ whole genome shotgun (WGS) entry which is preliminary data.</text>
</comment>
<protein>
    <recommendedName>
        <fullName evidence="4">RNA polymerase subunit sigma</fullName>
    </recommendedName>
</protein>
<keyword evidence="3" id="KW-1185">Reference proteome</keyword>
<dbReference type="AlphaFoldDB" id="A0A8J7A5B1"/>
<keyword evidence="1" id="KW-0472">Membrane</keyword>
<reference evidence="2" key="1">
    <citation type="submission" date="2020-10" db="EMBL/GenBank/DDBJ databases">
        <authorList>
            <person name="Castelo-Branco R."/>
            <person name="Eusebio N."/>
            <person name="Adriana R."/>
            <person name="Vieira A."/>
            <person name="Brugerolle De Fraissinette N."/>
            <person name="Rezende De Castro R."/>
            <person name="Schneider M.P."/>
            <person name="Vasconcelos V."/>
            <person name="Leao P.N."/>
        </authorList>
    </citation>
    <scope>NUCLEOTIDE SEQUENCE</scope>
    <source>
        <strain evidence="2">LEGE 12446</strain>
    </source>
</reference>
<proteinExistence type="predicted"/>
<dbReference type="RefSeq" id="WP_171974087.1">
    <property type="nucleotide sequence ID" value="NZ_JADEXS020000001.1"/>
</dbReference>
<evidence type="ECO:0000313" key="3">
    <source>
        <dbReference type="Proteomes" id="UP000622533"/>
    </source>
</evidence>
<organism evidence="2 3">
    <name type="scientific">Desmonostoc muscorum LEGE 12446</name>
    <dbReference type="NCBI Taxonomy" id="1828758"/>
    <lineage>
        <taxon>Bacteria</taxon>
        <taxon>Bacillati</taxon>
        <taxon>Cyanobacteriota</taxon>
        <taxon>Cyanophyceae</taxon>
        <taxon>Nostocales</taxon>
        <taxon>Nostocaceae</taxon>
        <taxon>Desmonostoc</taxon>
    </lineage>
</organism>
<name>A0A8J7A5B1_DESMC</name>
<dbReference type="Proteomes" id="UP000622533">
    <property type="component" value="Unassembled WGS sequence"/>
</dbReference>
<evidence type="ECO:0000313" key="2">
    <source>
        <dbReference type="EMBL" id="MBE9026935.1"/>
    </source>
</evidence>
<keyword evidence="1" id="KW-0812">Transmembrane</keyword>
<dbReference type="EMBL" id="JADEXS010000735">
    <property type="protein sequence ID" value="MBE9026935.1"/>
    <property type="molecule type" value="Genomic_DNA"/>
</dbReference>
<gene>
    <name evidence="2" type="ORF">IQ276_32335</name>
</gene>
<keyword evidence="1" id="KW-1133">Transmembrane helix</keyword>
<feature type="transmembrane region" description="Helical" evidence="1">
    <location>
        <begin position="31"/>
        <end position="57"/>
    </location>
</feature>
<sequence length="58" mass="6297">MFHAVTEEDYKTVSDLNRGIMKFEGADSPKVVTISTVLLLGSIAALIIWALQAAYALN</sequence>
<evidence type="ECO:0008006" key="4">
    <source>
        <dbReference type="Google" id="ProtNLM"/>
    </source>
</evidence>
<evidence type="ECO:0000256" key="1">
    <source>
        <dbReference type="SAM" id="Phobius"/>
    </source>
</evidence>
<accession>A0A8J7A5B1</accession>